<dbReference type="PANTHER" id="PTHR24347">
    <property type="entry name" value="SERINE/THREONINE-PROTEIN KINASE"/>
    <property type="match status" value="1"/>
</dbReference>
<keyword evidence="3" id="KW-1185">Reference proteome</keyword>
<evidence type="ECO:0000313" key="2">
    <source>
        <dbReference type="EMBL" id="EDQ90958.1"/>
    </source>
</evidence>
<dbReference type="GO" id="GO:0005524">
    <property type="term" value="F:ATP binding"/>
    <property type="evidence" value="ECO:0007669"/>
    <property type="project" value="InterPro"/>
</dbReference>
<dbReference type="GO" id="GO:0044773">
    <property type="term" value="P:mitotic DNA damage checkpoint signaling"/>
    <property type="evidence" value="ECO:0000318"/>
    <property type="project" value="GO_Central"/>
</dbReference>
<organism evidence="2 3">
    <name type="scientific">Monosiga brevicollis</name>
    <name type="common">Choanoflagellate</name>
    <dbReference type="NCBI Taxonomy" id="81824"/>
    <lineage>
        <taxon>Eukaryota</taxon>
        <taxon>Choanoflagellata</taxon>
        <taxon>Craspedida</taxon>
        <taxon>Salpingoecidae</taxon>
        <taxon>Monosiga</taxon>
    </lineage>
</organism>
<protein>
    <recommendedName>
        <fullName evidence="1">Protein kinase domain-containing protein</fullName>
    </recommendedName>
</protein>
<dbReference type="Pfam" id="PF00069">
    <property type="entry name" value="Pkinase"/>
    <property type="match status" value="1"/>
</dbReference>
<dbReference type="PROSITE" id="PS00108">
    <property type="entry name" value="PROTEIN_KINASE_ST"/>
    <property type="match status" value="1"/>
</dbReference>
<feature type="domain" description="Protein kinase" evidence="1">
    <location>
        <begin position="12"/>
        <end position="275"/>
    </location>
</feature>
<evidence type="ECO:0000259" key="1">
    <source>
        <dbReference type="PROSITE" id="PS50011"/>
    </source>
</evidence>
<dbReference type="STRING" id="81824.A9UUS8"/>
<dbReference type="InterPro" id="IPR011009">
    <property type="entry name" value="Kinase-like_dom_sf"/>
</dbReference>
<proteinExistence type="predicted"/>
<dbReference type="GO" id="GO:0004674">
    <property type="term" value="F:protein serine/threonine kinase activity"/>
    <property type="evidence" value="ECO:0000318"/>
    <property type="project" value="GO_Central"/>
</dbReference>
<dbReference type="AlphaFoldDB" id="A9UUS8"/>
<dbReference type="InterPro" id="IPR000719">
    <property type="entry name" value="Prot_kinase_dom"/>
</dbReference>
<dbReference type="OMA" id="WKAADPP"/>
<dbReference type="FunFam" id="3.30.200.20:FF:000255">
    <property type="entry name" value="serine/threonine-protein kinase Chk2 isoform X1"/>
    <property type="match status" value="1"/>
</dbReference>
<dbReference type="KEGG" id="mbr:MONBRDRAFT_15828"/>
<sequence>MQSSHPAIEDRYNLTKPLGTGACGEVHLAIDKRTGRKYAVKIISKRKFTSTVVSPPPFMAEVDILLKINHPNVIHVHDVENTPSHLYIVLELASGGELFDRIVDKEKFSEDVSKFYFLQMLDAVKYLHDQNIAHRDLKPENILLTSKSDDSLIKITDFGLAKLVGPQSFMKTMCGTPRQPPAHGNYVAWQGYGKAADMWSLGVILYIMLCGFPPFSEDLSTDLSLAEQILTGTYTFLEPYWDDISDSAKDMVSKLLVLDPSQRLTVEAALQHPFLQV</sequence>
<dbReference type="Gene3D" id="3.30.200.20">
    <property type="entry name" value="Phosphorylase Kinase, domain 1"/>
    <property type="match status" value="1"/>
</dbReference>
<dbReference type="CDD" id="cd05117">
    <property type="entry name" value="STKc_CAMK"/>
    <property type="match status" value="1"/>
</dbReference>
<dbReference type="SUPFAM" id="SSF56112">
    <property type="entry name" value="Protein kinase-like (PK-like)"/>
    <property type="match status" value="1"/>
</dbReference>
<dbReference type="Proteomes" id="UP000001357">
    <property type="component" value="Unassembled WGS sequence"/>
</dbReference>
<dbReference type="RefSeq" id="XP_001744255.1">
    <property type="nucleotide sequence ID" value="XM_001744203.1"/>
</dbReference>
<dbReference type="Gene3D" id="1.10.510.10">
    <property type="entry name" value="Transferase(Phosphotransferase) domain 1"/>
    <property type="match status" value="1"/>
</dbReference>
<dbReference type="FunFam" id="1.10.510.10:FF:001584">
    <property type="entry name" value="Cell-cycle checkpoint protein kinase, putative"/>
    <property type="match status" value="1"/>
</dbReference>
<evidence type="ECO:0000313" key="3">
    <source>
        <dbReference type="Proteomes" id="UP000001357"/>
    </source>
</evidence>
<accession>A9UUS8</accession>
<dbReference type="InParanoid" id="A9UUS8"/>
<dbReference type="FunCoup" id="A9UUS8">
    <property type="interactions" value="1003"/>
</dbReference>
<dbReference type="EMBL" id="CH991546">
    <property type="protein sequence ID" value="EDQ90958.1"/>
    <property type="molecule type" value="Genomic_DNA"/>
</dbReference>
<dbReference type="InterPro" id="IPR008271">
    <property type="entry name" value="Ser/Thr_kinase_AS"/>
</dbReference>
<reference evidence="2 3" key="1">
    <citation type="journal article" date="2008" name="Nature">
        <title>The genome of the choanoflagellate Monosiga brevicollis and the origin of metazoans.</title>
        <authorList>
            <consortium name="JGI Sequencing"/>
            <person name="King N."/>
            <person name="Westbrook M.J."/>
            <person name="Young S.L."/>
            <person name="Kuo A."/>
            <person name="Abedin M."/>
            <person name="Chapman J."/>
            <person name="Fairclough S."/>
            <person name="Hellsten U."/>
            <person name="Isogai Y."/>
            <person name="Letunic I."/>
            <person name="Marr M."/>
            <person name="Pincus D."/>
            <person name="Putnam N."/>
            <person name="Rokas A."/>
            <person name="Wright K.J."/>
            <person name="Zuzow R."/>
            <person name="Dirks W."/>
            <person name="Good M."/>
            <person name="Goodstein D."/>
            <person name="Lemons D."/>
            <person name="Li W."/>
            <person name="Lyons J.B."/>
            <person name="Morris A."/>
            <person name="Nichols S."/>
            <person name="Richter D.J."/>
            <person name="Salamov A."/>
            <person name="Bork P."/>
            <person name="Lim W.A."/>
            <person name="Manning G."/>
            <person name="Miller W.T."/>
            <person name="McGinnis W."/>
            <person name="Shapiro H."/>
            <person name="Tjian R."/>
            <person name="Grigoriev I.V."/>
            <person name="Rokhsar D."/>
        </authorList>
    </citation>
    <scope>NUCLEOTIDE SEQUENCE [LARGE SCALE GENOMIC DNA]</scope>
    <source>
        <strain evidence="3">MX1 / ATCC 50154</strain>
    </source>
</reference>
<dbReference type="SMART" id="SM00220">
    <property type="entry name" value="S_TKc"/>
    <property type="match status" value="1"/>
</dbReference>
<gene>
    <name evidence="2" type="primary">Cds1</name>
    <name evidence="2" type="ORF">MONBRDRAFT_15828</name>
</gene>
<dbReference type="GO" id="GO:0005737">
    <property type="term" value="C:cytoplasm"/>
    <property type="evidence" value="ECO:0000318"/>
    <property type="project" value="GO_Central"/>
</dbReference>
<dbReference type="PROSITE" id="PS50011">
    <property type="entry name" value="PROTEIN_KINASE_DOM"/>
    <property type="match status" value="1"/>
</dbReference>
<name>A9UUS8_MONBE</name>
<dbReference type="GO" id="GO:0005634">
    <property type="term" value="C:nucleus"/>
    <property type="evidence" value="ECO:0000318"/>
    <property type="project" value="GO_Central"/>
</dbReference>
<dbReference type="eggNOG" id="KOG0615">
    <property type="taxonomic scope" value="Eukaryota"/>
</dbReference>
<dbReference type="GeneID" id="5889636"/>